<feature type="binding site" evidence="1">
    <location>
        <position position="93"/>
    </location>
    <ligand>
        <name>ATP</name>
        <dbReference type="ChEBI" id="CHEBI:30616"/>
    </ligand>
</feature>
<keyword evidence="1" id="KW-0547">Nucleotide-binding</keyword>
<dbReference type="InterPro" id="IPR017441">
    <property type="entry name" value="Protein_kinase_ATP_BS"/>
</dbReference>
<evidence type="ECO:0000256" key="1">
    <source>
        <dbReference type="PROSITE-ProRule" id="PRU10141"/>
    </source>
</evidence>
<evidence type="ECO:0000313" key="4">
    <source>
        <dbReference type="Proteomes" id="UP000094444"/>
    </source>
</evidence>
<dbReference type="AlphaFoldDB" id="A0A2P5I978"/>
<comment type="caution">
    <text evidence="3">The sequence shown here is derived from an EMBL/GenBank/DDBJ whole genome shotgun (WGS) entry which is preliminary data.</text>
</comment>
<dbReference type="PROSITE" id="PS50011">
    <property type="entry name" value="PROTEIN_KINASE_DOM"/>
    <property type="match status" value="1"/>
</dbReference>
<dbReference type="InterPro" id="IPR000719">
    <property type="entry name" value="Prot_kinase_dom"/>
</dbReference>
<name>A0A2P5I978_DIAHE</name>
<dbReference type="GO" id="GO:0005524">
    <property type="term" value="F:ATP binding"/>
    <property type="evidence" value="ECO:0007669"/>
    <property type="project" value="UniProtKB-UniRule"/>
</dbReference>
<dbReference type="Gene3D" id="1.10.510.10">
    <property type="entry name" value="Transferase(Phosphotransferase) domain 1"/>
    <property type="match status" value="1"/>
</dbReference>
<accession>A0A2P5I978</accession>
<gene>
    <name evidence="3" type="ORF">DHEL01_v202545</name>
</gene>
<organism evidence="3 4">
    <name type="scientific">Diaporthe helianthi</name>
    <dbReference type="NCBI Taxonomy" id="158607"/>
    <lineage>
        <taxon>Eukaryota</taxon>
        <taxon>Fungi</taxon>
        <taxon>Dikarya</taxon>
        <taxon>Ascomycota</taxon>
        <taxon>Pezizomycotina</taxon>
        <taxon>Sordariomycetes</taxon>
        <taxon>Sordariomycetidae</taxon>
        <taxon>Diaporthales</taxon>
        <taxon>Diaporthaceae</taxon>
        <taxon>Diaporthe</taxon>
    </lineage>
</organism>
<dbReference type="PROSITE" id="PS00107">
    <property type="entry name" value="PROTEIN_KINASE_ATP"/>
    <property type="match status" value="1"/>
</dbReference>
<dbReference type="Proteomes" id="UP000094444">
    <property type="component" value="Unassembled WGS sequence"/>
</dbReference>
<keyword evidence="4" id="KW-1185">Reference proteome</keyword>
<dbReference type="SUPFAM" id="SSF56112">
    <property type="entry name" value="Protein kinase-like (PK-like)"/>
    <property type="match status" value="1"/>
</dbReference>
<protein>
    <recommendedName>
        <fullName evidence="2">Protein kinase domain-containing protein</fullName>
    </recommendedName>
</protein>
<dbReference type="GO" id="GO:0004672">
    <property type="term" value="F:protein kinase activity"/>
    <property type="evidence" value="ECO:0007669"/>
    <property type="project" value="InterPro"/>
</dbReference>
<reference evidence="3" key="1">
    <citation type="submission" date="2017-09" db="EMBL/GenBank/DDBJ databases">
        <title>Polyketide synthases of a Diaporthe helianthi virulent isolate.</title>
        <authorList>
            <person name="Baroncelli R."/>
        </authorList>
    </citation>
    <scope>NUCLEOTIDE SEQUENCE [LARGE SCALE GENOMIC DNA]</scope>
    <source>
        <strain evidence="3">7/96</strain>
    </source>
</reference>
<proteinExistence type="predicted"/>
<dbReference type="InParanoid" id="A0A2P5I978"/>
<dbReference type="STRING" id="158607.A0A2P5I978"/>
<evidence type="ECO:0000259" key="2">
    <source>
        <dbReference type="PROSITE" id="PS50011"/>
    </source>
</evidence>
<keyword evidence="1" id="KW-0067">ATP-binding</keyword>
<feature type="domain" description="Protein kinase" evidence="2">
    <location>
        <begin position="61"/>
        <end position="367"/>
    </location>
</feature>
<dbReference type="SMART" id="SM00220">
    <property type="entry name" value="S_TKc"/>
    <property type="match status" value="1"/>
</dbReference>
<sequence>MLSSITGGAGITGGDKKIMQADAENTTQDSKSRNINHLGCEHEQTDLFLMHLNWTSLPRGFRLVKILGKGSFGMACLFEMTDGNGQKHQIVVKAGTGNDLLRERTYLARLAGARHILQQQVLSGLPPPASIEPTPPNMLNLFDGHPPGSIQQTFNLDPTLLGLEFMKYGDVHSLLKKAGHHQKTWKTEELWFIFHCLDGQAANNDEGVVHFDIEPENGHMHNATPIVKIGDMGVAQTFTQRERRQLWPLLSWRRVGKPAIYTPIMWQLILGVYPDQPPRAAKIDIMSSPFWTYGGLLVLDQSESTQRIDFELRFTVAACMSHLPSHRPTMVELEEQILEALGHDWAARETVPDKKFSMRELLRHLKTQSQYRLRATRLHREDPTRLVGLSLRPRLHPRQVQS</sequence>
<dbReference type="EMBL" id="MAVT02000140">
    <property type="protein sequence ID" value="POS79059.1"/>
    <property type="molecule type" value="Genomic_DNA"/>
</dbReference>
<dbReference type="InterPro" id="IPR011009">
    <property type="entry name" value="Kinase-like_dom_sf"/>
</dbReference>
<dbReference type="OrthoDB" id="4062651at2759"/>
<evidence type="ECO:0000313" key="3">
    <source>
        <dbReference type="EMBL" id="POS79059.1"/>
    </source>
</evidence>